<feature type="domain" description="CHRD" evidence="2">
    <location>
        <begin position="37"/>
        <end position="149"/>
    </location>
</feature>
<feature type="signal peptide" evidence="1">
    <location>
        <begin position="1"/>
        <end position="30"/>
    </location>
</feature>
<evidence type="ECO:0000256" key="1">
    <source>
        <dbReference type="SAM" id="SignalP"/>
    </source>
</evidence>
<dbReference type="SMART" id="SM00754">
    <property type="entry name" value="CHRD"/>
    <property type="match status" value="1"/>
</dbReference>
<reference evidence="3 4" key="1">
    <citation type="submission" date="2018-10" db="EMBL/GenBank/DDBJ databases">
        <title>Isolation, diversity and antibacterial activity of antinobacteria from the wheat rhizosphere soil.</title>
        <authorList>
            <person name="Sun T."/>
        </authorList>
    </citation>
    <scope>NUCLEOTIDE SEQUENCE [LARGE SCALE GENOMIC DNA]</scope>
    <source>
        <strain evidence="3 4">SJ-23</strain>
    </source>
</reference>
<organism evidence="3 4">
    <name type="scientific">Agromyces tardus</name>
    <dbReference type="NCBI Taxonomy" id="2583849"/>
    <lineage>
        <taxon>Bacteria</taxon>
        <taxon>Bacillati</taxon>
        <taxon>Actinomycetota</taxon>
        <taxon>Actinomycetes</taxon>
        <taxon>Micrococcales</taxon>
        <taxon>Microbacteriaceae</taxon>
        <taxon>Agromyces</taxon>
    </lineage>
</organism>
<dbReference type="Proteomes" id="UP000275048">
    <property type="component" value="Unassembled WGS sequence"/>
</dbReference>
<dbReference type="RefSeq" id="WP_122938302.1">
    <property type="nucleotide sequence ID" value="NZ_JBHSNT010000094.1"/>
</dbReference>
<gene>
    <name evidence="3" type="ORF">EDM22_17150</name>
</gene>
<comment type="caution">
    <text evidence="3">The sequence shown here is derived from an EMBL/GenBank/DDBJ whole genome shotgun (WGS) entry which is preliminary data.</text>
</comment>
<keyword evidence="1" id="KW-0732">Signal</keyword>
<protein>
    <submittedName>
        <fullName evidence="3">CHRD domain-containing protein</fullName>
    </submittedName>
</protein>
<name>A0A3M8A382_9MICO</name>
<dbReference type="InterPro" id="IPR010895">
    <property type="entry name" value="CHRD"/>
</dbReference>
<dbReference type="AlphaFoldDB" id="A0A3M8A382"/>
<accession>A0A3M8A382</accession>
<dbReference type="Pfam" id="PF07452">
    <property type="entry name" value="CHRD"/>
    <property type="match status" value="1"/>
</dbReference>
<evidence type="ECO:0000313" key="3">
    <source>
        <dbReference type="EMBL" id="RNB45045.1"/>
    </source>
</evidence>
<evidence type="ECO:0000313" key="4">
    <source>
        <dbReference type="Proteomes" id="UP000275048"/>
    </source>
</evidence>
<evidence type="ECO:0000259" key="2">
    <source>
        <dbReference type="SMART" id="SM00754"/>
    </source>
</evidence>
<dbReference type="OrthoDB" id="8901345at2"/>
<keyword evidence="4" id="KW-1185">Reference proteome</keyword>
<feature type="chain" id="PRO_5018081649" evidence="1">
    <location>
        <begin position="31"/>
        <end position="149"/>
    </location>
</feature>
<proteinExistence type="predicted"/>
<sequence>MSTARTLRIVGAGLVAAAAVTLSIAGPAQAVDPGSGTTVVALNTGQETTDARGGAHGLFRYRIVGDQLCYTLDVSGLSAPAVAAHIHLAPRGVAGNVVIPLVVESATDFAVTTCVTDADVPSVAEDPSQYYVNVHTSTYPGGEVRGQLH</sequence>
<dbReference type="EMBL" id="RHHB01000057">
    <property type="protein sequence ID" value="RNB45045.1"/>
    <property type="molecule type" value="Genomic_DNA"/>
</dbReference>